<name>X1DVG1_9ZZZZ</name>
<proteinExistence type="predicted"/>
<evidence type="ECO:0000256" key="1">
    <source>
        <dbReference type="ARBA" id="ARBA00022729"/>
    </source>
</evidence>
<gene>
    <name evidence="3" type="ORF">S01H4_45591</name>
</gene>
<accession>X1DVG1</accession>
<dbReference type="Gene3D" id="3.40.50.2300">
    <property type="match status" value="1"/>
</dbReference>
<reference evidence="3" key="1">
    <citation type="journal article" date="2014" name="Front. Microbiol.">
        <title>High frequency of phylogenetically diverse reductive dehalogenase-homologous genes in deep subseafloor sedimentary metagenomes.</title>
        <authorList>
            <person name="Kawai M."/>
            <person name="Futagami T."/>
            <person name="Toyoda A."/>
            <person name="Takaki Y."/>
            <person name="Nishi S."/>
            <person name="Hori S."/>
            <person name="Arai W."/>
            <person name="Tsubouchi T."/>
            <person name="Morono Y."/>
            <person name="Uchiyama I."/>
            <person name="Ito T."/>
            <person name="Fujiyama A."/>
            <person name="Inagaki F."/>
            <person name="Takami H."/>
        </authorList>
    </citation>
    <scope>NUCLEOTIDE SEQUENCE</scope>
    <source>
        <strain evidence="3">Expedition CK06-06</strain>
    </source>
</reference>
<dbReference type="AlphaFoldDB" id="X1DVG1"/>
<feature type="domain" description="Leucine-binding protein" evidence="2">
    <location>
        <begin position="82"/>
        <end position="191"/>
    </location>
</feature>
<dbReference type="InterPro" id="IPR028082">
    <property type="entry name" value="Peripla_BP_I"/>
</dbReference>
<feature type="non-terminal residue" evidence="3">
    <location>
        <position position="1"/>
    </location>
</feature>
<dbReference type="InterPro" id="IPR051010">
    <property type="entry name" value="BCAA_transport"/>
</dbReference>
<evidence type="ECO:0000313" key="3">
    <source>
        <dbReference type="EMBL" id="GAH00378.1"/>
    </source>
</evidence>
<organism evidence="3">
    <name type="scientific">marine sediment metagenome</name>
    <dbReference type="NCBI Taxonomy" id="412755"/>
    <lineage>
        <taxon>unclassified sequences</taxon>
        <taxon>metagenomes</taxon>
        <taxon>ecological metagenomes</taxon>
    </lineage>
</organism>
<sequence length="206" mass="22317">EEAVSILAGLAGSTEDDALKSRALGALRYTILPRADRDMFYTVLEKNGIKRSAVESAELLPQKDYKPKASPLTVRAWKPQSTIKIGLLTPLTGVNSLDGYDLLKGIRAALSNYSEINGVSLELLIEDTESNSIQTVIKTRKLINDGVMAVIGPVYGESTITAALQSNAWGIPFLAPTAPDMGLSLLGPYVFQLKDKRKKGELKAKR</sequence>
<comment type="caution">
    <text evidence="3">The sequence shown here is derived from an EMBL/GenBank/DDBJ whole genome shotgun (WGS) entry which is preliminary data.</text>
</comment>
<evidence type="ECO:0000259" key="2">
    <source>
        <dbReference type="Pfam" id="PF13458"/>
    </source>
</evidence>
<dbReference type="InterPro" id="IPR028081">
    <property type="entry name" value="Leu-bd"/>
</dbReference>
<dbReference type="EMBL" id="BART01025396">
    <property type="protein sequence ID" value="GAH00378.1"/>
    <property type="molecule type" value="Genomic_DNA"/>
</dbReference>
<keyword evidence="1" id="KW-0732">Signal</keyword>
<dbReference type="Pfam" id="PF13458">
    <property type="entry name" value="Peripla_BP_6"/>
    <property type="match status" value="1"/>
</dbReference>
<dbReference type="PANTHER" id="PTHR30483">
    <property type="entry name" value="LEUCINE-SPECIFIC-BINDING PROTEIN"/>
    <property type="match status" value="1"/>
</dbReference>
<protein>
    <recommendedName>
        <fullName evidence="2">Leucine-binding protein domain-containing protein</fullName>
    </recommendedName>
</protein>
<dbReference type="SUPFAM" id="SSF53822">
    <property type="entry name" value="Periplasmic binding protein-like I"/>
    <property type="match status" value="1"/>
</dbReference>